<dbReference type="PANTHER" id="PTHR43280">
    <property type="entry name" value="ARAC-FAMILY TRANSCRIPTIONAL REGULATOR"/>
    <property type="match status" value="1"/>
</dbReference>
<keyword evidence="3" id="KW-0804">Transcription</keyword>
<accession>A0A108TD00</accession>
<evidence type="ECO:0000256" key="2">
    <source>
        <dbReference type="ARBA" id="ARBA00023125"/>
    </source>
</evidence>
<dbReference type="EMBL" id="LRGC01000001">
    <property type="protein sequence ID" value="KWR57713.1"/>
    <property type="molecule type" value="Genomic_DNA"/>
</dbReference>
<dbReference type="PRINTS" id="PR00032">
    <property type="entry name" value="HTHARAC"/>
</dbReference>
<dbReference type="GO" id="GO:0003700">
    <property type="term" value="F:DNA-binding transcription factor activity"/>
    <property type="evidence" value="ECO:0007669"/>
    <property type="project" value="InterPro"/>
</dbReference>
<keyword evidence="6" id="KW-1185">Reference proteome</keyword>
<sequence length="277" mass="31438">MEFPHVDLPVDLIAWTDVTEDILNIYKQSCRLKACIFALCTEGSITVSINLMDTEIKQGDFIILLPGTIIQFHGQKEKVRICSAGFSEHCLNGVNIIQSTMSSYSKIIEAPVIPLNETVASYFRDYFALLARISTGPYMPKTRMAQNVLDTLLYGVNELYSSRPDSQNRIKSRKEEICREFIQLVIENYTTERRAQFYAAKLGISLQHLSTTIKQVTGKNVLDLIAHVVIIDIKAKLKSTDMTIQEIAYSLNFPSASFFGKYFKRHLGMSPLEYRNS</sequence>
<evidence type="ECO:0000259" key="4">
    <source>
        <dbReference type="PROSITE" id="PS01124"/>
    </source>
</evidence>
<dbReference type="RefSeq" id="WP_060385016.1">
    <property type="nucleotide sequence ID" value="NZ_LRGC01000001.1"/>
</dbReference>
<dbReference type="SMART" id="SM00342">
    <property type="entry name" value="HTH_ARAC"/>
    <property type="match status" value="1"/>
</dbReference>
<dbReference type="InterPro" id="IPR020449">
    <property type="entry name" value="Tscrpt_reg_AraC-type_HTH"/>
</dbReference>
<keyword evidence="2" id="KW-0238">DNA-binding</keyword>
<evidence type="ECO:0000256" key="3">
    <source>
        <dbReference type="ARBA" id="ARBA00023163"/>
    </source>
</evidence>
<proteinExistence type="predicted"/>
<evidence type="ECO:0000313" key="6">
    <source>
        <dbReference type="Proteomes" id="UP000056419"/>
    </source>
</evidence>
<evidence type="ECO:0000256" key="1">
    <source>
        <dbReference type="ARBA" id="ARBA00023015"/>
    </source>
</evidence>
<dbReference type="InterPro" id="IPR009057">
    <property type="entry name" value="Homeodomain-like_sf"/>
</dbReference>
<keyword evidence="1" id="KW-0805">Transcription regulation</keyword>
<dbReference type="STRING" id="46506.AA415_00254"/>
<dbReference type="Pfam" id="PF12833">
    <property type="entry name" value="HTH_18"/>
    <property type="match status" value="1"/>
</dbReference>
<feature type="domain" description="HTH araC/xylS-type" evidence="4">
    <location>
        <begin position="179"/>
        <end position="277"/>
    </location>
</feature>
<gene>
    <name evidence="5" type="primary">yesS_1</name>
    <name evidence="5" type="ORF">AA415_00254</name>
</gene>
<protein>
    <submittedName>
        <fullName evidence="5">Putative HTH-type transcriptional regulator, YesS-like</fullName>
    </submittedName>
</protein>
<dbReference type="InterPro" id="IPR018060">
    <property type="entry name" value="HTH_AraC"/>
</dbReference>
<dbReference type="PATRIC" id="fig|46506.5.peg.266"/>
<dbReference type="PROSITE" id="PS01124">
    <property type="entry name" value="HTH_ARAC_FAMILY_2"/>
    <property type="match status" value="1"/>
</dbReference>
<dbReference type="PANTHER" id="PTHR43280:SF32">
    <property type="entry name" value="TRANSCRIPTIONAL REGULATORY PROTEIN"/>
    <property type="match status" value="1"/>
</dbReference>
<organism evidence="5 6">
    <name type="scientific">Bacteroides stercoris</name>
    <dbReference type="NCBI Taxonomy" id="46506"/>
    <lineage>
        <taxon>Bacteria</taxon>
        <taxon>Pseudomonadati</taxon>
        <taxon>Bacteroidota</taxon>
        <taxon>Bacteroidia</taxon>
        <taxon>Bacteroidales</taxon>
        <taxon>Bacteroidaceae</taxon>
        <taxon>Bacteroides</taxon>
    </lineage>
</organism>
<name>A0A108TD00_BACSE</name>
<dbReference type="SUPFAM" id="SSF46689">
    <property type="entry name" value="Homeodomain-like"/>
    <property type="match status" value="1"/>
</dbReference>
<comment type="caution">
    <text evidence="5">The sequence shown here is derived from an EMBL/GenBank/DDBJ whole genome shotgun (WGS) entry which is preliminary data.</text>
</comment>
<dbReference type="Gene3D" id="1.10.10.60">
    <property type="entry name" value="Homeodomain-like"/>
    <property type="match status" value="1"/>
</dbReference>
<dbReference type="Proteomes" id="UP000056419">
    <property type="component" value="Unassembled WGS sequence"/>
</dbReference>
<dbReference type="GO" id="GO:0043565">
    <property type="term" value="F:sequence-specific DNA binding"/>
    <property type="evidence" value="ECO:0007669"/>
    <property type="project" value="InterPro"/>
</dbReference>
<reference evidence="5 6" key="1">
    <citation type="journal article" date="2016" name="BMC Genomics">
        <title>Type VI secretion systems of human gut Bacteroidales segregate into three genetic architectures, two of which are contained on mobile genetic elements.</title>
        <authorList>
            <person name="Coyne M.J."/>
            <person name="Roelofs K.G."/>
            <person name="Comstock L.E."/>
        </authorList>
    </citation>
    <scope>NUCLEOTIDE SEQUENCE [LARGE SCALE GENOMIC DNA]</scope>
    <source>
        <strain evidence="5 6">CL09T03C01</strain>
    </source>
</reference>
<evidence type="ECO:0000313" key="5">
    <source>
        <dbReference type="EMBL" id="KWR57713.1"/>
    </source>
</evidence>
<dbReference type="AlphaFoldDB" id="A0A108TD00"/>